<dbReference type="KEGG" id="qsa:O6P43_025952"/>
<dbReference type="Proteomes" id="UP001163823">
    <property type="component" value="Chromosome 10"/>
</dbReference>
<dbReference type="SUPFAM" id="SSF52058">
    <property type="entry name" value="L domain-like"/>
    <property type="match status" value="1"/>
</dbReference>
<sequence>MNVAQRNGEEIHTDVQSWLSKVNELIEEASKLYEDEGRATMGCYSTGSCPNVLSRHQVSKKSTKLLVEVTKNQLRIFSSVSYNPPPPPLPLTVTLVTKDFKALDSRTKTLTDIMEKLKDASIQTIGVWGFGGVGKTTLAKQVAKEVEESKMFGRVVMVTVTVNPDVRRIQGEIADALGLRFDEETEVGRSNRLWQRINQGNSVLIIIDDIWGGFELERIGVLQGDGLEGSKLLLTSRNYDVLNREMGIQVGFRLEVLQEGEAWSLFEEMAGDTVRDPNVKPIAIEVVKRCAGLPVLIATVAKALKDEALFVWKNALKQLERFDKEGMHEKVYSALELSYNHLKGQEIKSLFLLIALHGQRSVSKHNLLIIIVGLGLFKYVDTLEDARNRLDKFTKDLKASCLLIEDHSEVVEIHDLVGDAGSSIAKKDQLFRIDFEYESKEWPGKDTLENFHGLFLSGCHQDDLPERLECPQLQVFALEHQQNGLKISNSFFEVMREVKVLCLSKIMLISSTPCIFHGLKSLQALYFNGCILEDIAIVGELTNLEILSVLQSDIKQLPSEIGRLCRLKMLCLKDCNSLQVIPPRVISNLIDLEELNMENSFTNWEVEAGCNTKSCNASLAELNELPNLRSLSINIPSYKALPNGMIFSFFEKLQRFKFDMGHGSYYSSNDLYHYPQMLVLRFWTWIGYQELEKGIKMLVEKVQYLELNAINGVKNVFHDLNAKSFLQLEYLQVKKCISVEKIFGFRQLHDGKTLAGGIPFQNIRTLEIDSCDGLIDLVTFSTVKSTLVQLQKLSITNCEMIEVIISSSDQGQNVEDDEIAFPRLNSLELFNLPNLKSFCSQKSILQFSSLKEVIVSVCPKMEMFSPCVVDAPLFKGVISHKLDDQILWKGDLNSTIRKLFMEMLEEMAKGFPCTINHPLHEKHQLLLARRTYQCDVCRELAGYCWSYVCGRCDLDLHPTCALKGSNKAIN</sequence>
<evidence type="ECO:0000259" key="7">
    <source>
        <dbReference type="Pfam" id="PF03107"/>
    </source>
</evidence>
<dbReference type="Gene3D" id="3.80.10.10">
    <property type="entry name" value="Ribonuclease Inhibitor"/>
    <property type="match status" value="1"/>
</dbReference>
<dbReference type="GO" id="GO:0043531">
    <property type="term" value="F:ADP binding"/>
    <property type="evidence" value="ECO:0007669"/>
    <property type="project" value="InterPro"/>
</dbReference>
<dbReference type="Gene3D" id="1.10.8.430">
    <property type="entry name" value="Helical domain of apoptotic protease-activating factors"/>
    <property type="match status" value="1"/>
</dbReference>
<dbReference type="Pfam" id="PF23247">
    <property type="entry name" value="LRR_RPS2"/>
    <property type="match status" value="1"/>
</dbReference>
<evidence type="ECO:0000313" key="10">
    <source>
        <dbReference type="Proteomes" id="UP001163823"/>
    </source>
</evidence>
<dbReference type="Pfam" id="PF00931">
    <property type="entry name" value="NB-ARC"/>
    <property type="match status" value="1"/>
</dbReference>
<dbReference type="InterPro" id="IPR050905">
    <property type="entry name" value="Plant_NBS-LRR"/>
</dbReference>
<proteinExistence type="inferred from homology"/>
<dbReference type="PANTHER" id="PTHR33463:SF198">
    <property type="entry name" value="RPP4C3"/>
    <property type="match status" value="1"/>
</dbReference>
<keyword evidence="2" id="KW-0677">Repeat</keyword>
<dbReference type="SUPFAM" id="SSF52540">
    <property type="entry name" value="P-loop containing nucleoside triphosphate hydrolases"/>
    <property type="match status" value="1"/>
</dbReference>
<dbReference type="InterPro" id="IPR002182">
    <property type="entry name" value="NB-ARC"/>
</dbReference>
<dbReference type="InterPro" id="IPR057135">
    <property type="entry name" value="At4g27190-like_LRR"/>
</dbReference>
<keyword evidence="3" id="KW-0547">Nucleotide-binding</keyword>
<keyword evidence="10" id="KW-1185">Reference proteome</keyword>
<evidence type="ECO:0000256" key="2">
    <source>
        <dbReference type="ARBA" id="ARBA00022737"/>
    </source>
</evidence>
<accession>A0AAD7LA14</accession>
<reference evidence="9" key="1">
    <citation type="journal article" date="2023" name="Science">
        <title>Elucidation of the pathway for biosynthesis of saponin adjuvants from the soapbark tree.</title>
        <authorList>
            <person name="Reed J."/>
            <person name="Orme A."/>
            <person name="El-Demerdash A."/>
            <person name="Owen C."/>
            <person name="Martin L.B.B."/>
            <person name="Misra R.C."/>
            <person name="Kikuchi S."/>
            <person name="Rejzek M."/>
            <person name="Martin A.C."/>
            <person name="Harkess A."/>
            <person name="Leebens-Mack J."/>
            <person name="Louveau T."/>
            <person name="Stephenson M.J."/>
            <person name="Osbourn A."/>
        </authorList>
    </citation>
    <scope>NUCLEOTIDE SEQUENCE</scope>
    <source>
        <strain evidence="9">S10</strain>
    </source>
</reference>
<keyword evidence="5" id="KW-0067">ATP-binding</keyword>
<dbReference type="Gene3D" id="3.40.50.300">
    <property type="entry name" value="P-loop containing nucleotide triphosphate hydrolases"/>
    <property type="match status" value="1"/>
</dbReference>
<feature type="domain" description="Disease resistance protein At4g27190-like leucine-rich repeats" evidence="8">
    <location>
        <begin position="760"/>
        <end position="865"/>
    </location>
</feature>
<dbReference type="GO" id="GO:0006952">
    <property type="term" value="P:defense response"/>
    <property type="evidence" value="ECO:0007669"/>
    <property type="project" value="UniProtKB-KW"/>
</dbReference>
<dbReference type="GO" id="GO:0005524">
    <property type="term" value="F:ATP binding"/>
    <property type="evidence" value="ECO:0007669"/>
    <property type="project" value="UniProtKB-KW"/>
</dbReference>
<dbReference type="PANTHER" id="PTHR33463">
    <property type="entry name" value="NB-ARC DOMAIN-CONTAINING PROTEIN-RELATED"/>
    <property type="match status" value="1"/>
</dbReference>
<dbReference type="InterPro" id="IPR027417">
    <property type="entry name" value="P-loop_NTPase"/>
</dbReference>
<keyword evidence="4" id="KW-0611">Plant defense</keyword>
<feature type="domain" description="NB-ARC" evidence="6">
    <location>
        <begin position="107"/>
        <end position="271"/>
    </location>
</feature>
<dbReference type="InterPro" id="IPR004146">
    <property type="entry name" value="DC1"/>
</dbReference>
<gene>
    <name evidence="9" type="ORF">O6P43_025952</name>
</gene>
<name>A0AAD7LA14_QUISA</name>
<evidence type="ECO:0000256" key="4">
    <source>
        <dbReference type="ARBA" id="ARBA00022821"/>
    </source>
</evidence>
<dbReference type="InterPro" id="IPR046349">
    <property type="entry name" value="C1-like_sf"/>
</dbReference>
<evidence type="ECO:0000256" key="3">
    <source>
        <dbReference type="ARBA" id="ARBA00022741"/>
    </source>
</evidence>
<comment type="caution">
    <text evidence="9">The sequence shown here is derived from an EMBL/GenBank/DDBJ whole genome shotgun (WGS) entry which is preliminary data.</text>
</comment>
<dbReference type="InterPro" id="IPR042197">
    <property type="entry name" value="Apaf_helical"/>
</dbReference>
<evidence type="ECO:0000259" key="8">
    <source>
        <dbReference type="Pfam" id="PF23247"/>
    </source>
</evidence>
<dbReference type="PRINTS" id="PR00364">
    <property type="entry name" value="DISEASERSIST"/>
</dbReference>
<protein>
    <submittedName>
        <fullName evidence="9">Disease resistance protein</fullName>
    </submittedName>
</protein>
<evidence type="ECO:0000313" key="9">
    <source>
        <dbReference type="EMBL" id="KAJ7954364.1"/>
    </source>
</evidence>
<evidence type="ECO:0000256" key="1">
    <source>
        <dbReference type="ARBA" id="ARBA00008894"/>
    </source>
</evidence>
<dbReference type="EMBL" id="JARAOO010000010">
    <property type="protein sequence ID" value="KAJ7954364.1"/>
    <property type="molecule type" value="Genomic_DNA"/>
</dbReference>
<comment type="similarity">
    <text evidence="1">Belongs to the disease resistance NB-LRR family.</text>
</comment>
<organism evidence="9 10">
    <name type="scientific">Quillaja saponaria</name>
    <name type="common">Soap bark tree</name>
    <dbReference type="NCBI Taxonomy" id="32244"/>
    <lineage>
        <taxon>Eukaryota</taxon>
        <taxon>Viridiplantae</taxon>
        <taxon>Streptophyta</taxon>
        <taxon>Embryophyta</taxon>
        <taxon>Tracheophyta</taxon>
        <taxon>Spermatophyta</taxon>
        <taxon>Magnoliopsida</taxon>
        <taxon>eudicotyledons</taxon>
        <taxon>Gunneridae</taxon>
        <taxon>Pentapetalae</taxon>
        <taxon>rosids</taxon>
        <taxon>fabids</taxon>
        <taxon>Fabales</taxon>
        <taxon>Quillajaceae</taxon>
        <taxon>Quillaja</taxon>
    </lineage>
</organism>
<evidence type="ECO:0000256" key="5">
    <source>
        <dbReference type="ARBA" id="ARBA00022840"/>
    </source>
</evidence>
<dbReference type="AlphaFoldDB" id="A0AAD7LA14"/>
<feature type="domain" description="DC1" evidence="7">
    <location>
        <begin position="918"/>
        <end position="961"/>
    </location>
</feature>
<dbReference type="Pfam" id="PF03107">
    <property type="entry name" value="C1_2"/>
    <property type="match status" value="1"/>
</dbReference>
<evidence type="ECO:0000259" key="6">
    <source>
        <dbReference type="Pfam" id="PF00931"/>
    </source>
</evidence>
<dbReference type="InterPro" id="IPR032675">
    <property type="entry name" value="LRR_dom_sf"/>
</dbReference>
<dbReference type="SUPFAM" id="SSF57889">
    <property type="entry name" value="Cysteine-rich domain"/>
    <property type="match status" value="1"/>
</dbReference>